<protein>
    <recommendedName>
        <fullName evidence="1">Glycosyltransferase 2-like domain-containing protein</fullName>
    </recommendedName>
</protein>
<dbReference type="Pfam" id="PF00535">
    <property type="entry name" value="Glycos_transf_2"/>
    <property type="match status" value="1"/>
</dbReference>
<accession>A0A085BM33</accession>
<dbReference type="InterPro" id="IPR029044">
    <property type="entry name" value="Nucleotide-diphossugar_trans"/>
</dbReference>
<sequence length="318" mass="36521">MDSSPKVTSFVICYNQKDTILQTLESVCSQIVNFDHEVIIGDDCSNDGTRAICEAFIKKNPDKNIRIFPEQPNLGMIANYKRLISAAKGQYIAGCAGDDYWCDDHKIQKEVDFLDSNPDHGMVHTNYKILRTNTGSLQDHVADYPSGHILDELFQGNFIIPVTAVYKKKLVDDFIAEGILDRGFLMEDYPLWFYIAEREKIKHLKDITAVYRKNVESLSYSQNPEKMIAFRLSIIDIQIFYAERNQVFHTIRARVLKELRFSLTESFKHDLKPLVAAIYQKIKAIGAPSKKDHLLYKSVDSVVLRFVSLLILKIRSLF</sequence>
<evidence type="ECO:0000313" key="3">
    <source>
        <dbReference type="Proteomes" id="UP000028623"/>
    </source>
</evidence>
<evidence type="ECO:0000313" key="2">
    <source>
        <dbReference type="EMBL" id="KFC23528.1"/>
    </source>
</evidence>
<dbReference type="InterPro" id="IPR001173">
    <property type="entry name" value="Glyco_trans_2-like"/>
</dbReference>
<comment type="caution">
    <text evidence="2">The sequence shown here is derived from an EMBL/GenBank/DDBJ whole genome shotgun (WGS) entry which is preliminary data.</text>
</comment>
<name>A0A085BM33_9FLAO</name>
<dbReference type="eggNOG" id="COG0463">
    <property type="taxonomic scope" value="Bacteria"/>
</dbReference>
<reference evidence="2 3" key="1">
    <citation type="submission" date="2014-07" db="EMBL/GenBank/DDBJ databases">
        <title>Epilithonimonas lactis LMG 22401 Genome.</title>
        <authorList>
            <person name="Pipes S.E."/>
            <person name="Stropko S.J."/>
        </authorList>
    </citation>
    <scope>NUCLEOTIDE SEQUENCE [LARGE SCALE GENOMIC DNA]</scope>
    <source>
        <strain evidence="2 3">LMG 24401</strain>
    </source>
</reference>
<gene>
    <name evidence="2" type="ORF">IO89_02795</name>
</gene>
<dbReference type="PANTHER" id="PTHR22916">
    <property type="entry name" value="GLYCOSYLTRANSFERASE"/>
    <property type="match status" value="1"/>
</dbReference>
<dbReference type="Gene3D" id="3.90.550.10">
    <property type="entry name" value="Spore Coat Polysaccharide Biosynthesis Protein SpsA, Chain A"/>
    <property type="match status" value="1"/>
</dbReference>
<dbReference type="RefSeq" id="WP_034973393.1">
    <property type="nucleotide sequence ID" value="NZ_FOFI01000002.1"/>
</dbReference>
<dbReference type="STRING" id="421072.SAMN04488097_1525"/>
<dbReference type="AlphaFoldDB" id="A0A085BM33"/>
<dbReference type="GO" id="GO:0016758">
    <property type="term" value="F:hexosyltransferase activity"/>
    <property type="evidence" value="ECO:0007669"/>
    <property type="project" value="UniProtKB-ARBA"/>
</dbReference>
<feature type="domain" description="Glycosyltransferase 2-like" evidence="1">
    <location>
        <begin position="10"/>
        <end position="171"/>
    </location>
</feature>
<dbReference type="Proteomes" id="UP000028623">
    <property type="component" value="Unassembled WGS sequence"/>
</dbReference>
<dbReference type="SUPFAM" id="SSF53448">
    <property type="entry name" value="Nucleotide-diphospho-sugar transferases"/>
    <property type="match status" value="1"/>
</dbReference>
<dbReference type="PANTHER" id="PTHR22916:SF3">
    <property type="entry name" value="UDP-GLCNAC:BETAGAL BETA-1,3-N-ACETYLGLUCOSAMINYLTRANSFERASE-LIKE PROTEIN 1"/>
    <property type="match status" value="1"/>
</dbReference>
<keyword evidence="3" id="KW-1185">Reference proteome</keyword>
<dbReference type="EMBL" id="JPLY01000001">
    <property type="protein sequence ID" value="KFC23528.1"/>
    <property type="molecule type" value="Genomic_DNA"/>
</dbReference>
<organism evidence="2 3">
    <name type="scientific">Epilithonimonas lactis</name>
    <dbReference type="NCBI Taxonomy" id="421072"/>
    <lineage>
        <taxon>Bacteria</taxon>
        <taxon>Pseudomonadati</taxon>
        <taxon>Bacteroidota</taxon>
        <taxon>Flavobacteriia</taxon>
        <taxon>Flavobacteriales</taxon>
        <taxon>Weeksellaceae</taxon>
        <taxon>Chryseobacterium group</taxon>
        <taxon>Epilithonimonas</taxon>
    </lineage>
</organism>
<dbReference type="OrthoDB" id="199095at2"/>
<proteinExistence type="predicted"/>
<evidence type="ECO:0000259" key="1">
    <source>
        <dbReference type="Pfam" id="PF00535"/>
    </source>
</evidence>